<dbReference type="InterPro" id="IPR019734">
    <property type="entry name" value="TPR_rpt"/>
</dbReference>
<evidence type="ECO:0000256" key="3">
    <source>
        <dbReference type="PROSITE-ProRule" id="PRU00339"/>
    </source>
</evidence>
<evidence type="ECO:0000313" key="5">
    <source>
        <dbReference type="EMBL" id="PIA48972.1"/>
    </source>
</evidence>
<dbReference type="Pfam" id="PF13181">
    <property type="entry name" value="TPR_8"/>
    <property type="match status" value="1"/>
</dbReference>
<feature type="non-terminal residue" evidence="5">
    <location>
        <position position="1"/>
    </location>
</feature>
<dbReference type="Pfam" id="PF07719">
    <property type="entry name" value="TPR_2"/>
    <property type="match status" value="1"/>
</dbReference>
<dbReference type="AlphaFoldDB" id="A0A2G5DZM2"/>
<evidence type="ECO:0000256" key="4">
    <source>
        <dbReference type="SAM" id="MobiDB-lite"/>
    </source>
</evidence>
<dbReference type="EMBL" id="KZ305030">
    <property type="protein sequence ID" value="PIA48972.1"/>
    <property type="molecule type" value="Genomic_DNA"/>
</dbReference>
<dbReference type="InterPro" id="IPR013105">
    <property type="entry name" value="TPR_2"/>
</dbReference>
<protein>
    <submittedName>
        <fullName evidence="5">Uncharacterized protein</fullName>
    </submittedName>
</protein>
<evidence type="ECO:0000256" key="1">
    <source>
        <dbReference type="ARBA" id="ARBA00022737"/>
    </source>
</evidence>
<organism evidence="5 6">
    <name type="scientific">Aquilegia coerulea</name>
    <name type="common">Rocky mountain columbine</name>
    <dbReference type="NCBI Taxonomy" id="218851"/>
    <lineage>
        <taxon>Eukaryota</taxon>
        <taxon>Viridiplantae</taxon>
        <taxon>Streptophyta</taxon>
        <taxon>Embryophyta</taxon>
        <taxon>Tracheophyta</taxon>
        <taxon>Spermatophyta</taxon>
        <taxon>Magnoliopsida</taxon>
        <taxon>Ranunculales</taxon>
        <taxon>Ranunculaceae</taxon>
        <taxon>Thalictroideae</taxon>
        <taxon>Aquilegia</taxon>
    </lineage>
</organism>
<dbReference type="PANTHER" id="PTHR16193">
    <property type="entry name" value="TETRATRICOPEPTIDE REPEAT PROTEIN 27"/>
    <property type="match status" value="1"/>
</dbReference>
<keyword evidence="1" id="KW-0677">Repeat</keyword>
<dbReference type="OrthoDB" id="1936594at2759"/>
<dbReference type="Gene3D" id="1.25.40.10">
    <property type="entry name" value="Tetratricopeptide repeat domain"/>
    <property type="match status" value="1"/>
</dbReference>
<evidence type="ECO:0000313" key="6">
    <source>
        <dbReference type="Proteomes" id="UP000230069"/>
    </source>
</evidence>
<reference evidence="5 6" key="1">
    <citation type="submission" date="2017-09" db="EMBL/GenBank/DDBJ databases">
        <title>WGS assembly of Aquilegia coerulea Goldsmith.</title>
        <authorList>
            <person name="Hodges S."/>
            <person name="Kramer E."/>
            <person name="Nordborg M."/>
            <person name="Tomkins J."/>
            <person name="Borevitz J."/>
            <person name="Derieg N."/>
            <person name="Yan J."/>
            <person name="Mihaltcheva S."/>
            <person name="Hayes R.D."/>
            <person name="Rokhsar D."/>
        </authorList>
    </citation>
    <scope>NUCLEOTIDE SEQUENCE [LARGE SCALE GENOMIC DNA]</scope>
    <source>
        <strain evidence="6">cv. Goldsmith</strain>
    </source>
</reference>
<dbReference type="EMBL" id="KZ305030">
    <property type="protein sequence ID" value="PIA48971.1"/>
    <property type="molecule type" value="Genomic_DNA"/>
</dbReference>
<feature type="region of interest" description="Disordered" evidence="4">
    <location>
        <begin position="664"/>
        <end position="699"/>
    </location>
</feature>
<evidence type="ECO:0000256" key="2">
    <source>
        <dbReference type="ARBA" id="ARBA00022803"/>
    </source>
</evidence>
<dbReference type="InterPro" id="IPR044244">
    <property type="entry name" value="TTC27/Emw1"/>
</dbReference>
<name>A0A2G5DZM2_AQUCA</name>
<keyword evidence="2 3" id="KW-0802">TPR repeat</keyword>
<dbReference type="STRING" id="218851.A0A2G5DZM2"/>
<dbReference type="FunCoup" id="A0A2G5DZM2">
    <property type="interactions" value="3598"/>
</dbReference>
<dbReference type="PROSITE" id="PS50005">
    <property type="entry name" value="TPR"/>
    <property type="match status" value="1"/>
</dbReference>
<sequence>ISEQFYLELNKNLDAFLLPYDSNSPSRAFLLFCVGVAAFLAFTQNNLTGPYVSVPSFPFVFMRGKESNGMEKWNVWARNHFMSTTGSDLRGKFSLLQYIVYAKMLFTKVKNIFLEGKVDSFTGLRSTSLWLSRLVLLQQRLSEEHTSALYESLQVLMAETLNHFGKVENIESYWSTWLREGESSSLVSMVHLESGIIENIYGRVDQSRKYFDTAEEASGLQFSVTGVLGVRTLDQVDALAQRVLFANTVTPICVIGSRRSCELQSSASKLGEDNLGLGSDEIHKASNVLMVPKLLENKKDAGNGDNGAQNGEDTSISLLAIQQAVILSRCLIIEKKARDDEMQRWDMAPFIEAVDAQELSYFIIQCFCNILRIRWESSRNRTKERALLMMDKLVQSIYESFPRAAQRIPCSFGVYFPTIPALRKEYGELLVRCGMIGDALKIFEDLELWDNLIHCYCLLEKKAVAIELIKARLCELPNDPRLWCSLGDVTNNDAYYEKALEVSNNRSARAKRSLARSAYNRGDYETSKTFWESAMALNSLFPDGWFALGAAALKARDMEKALEGFQRAVQLDPDNGEAWNNLACVHMIKKRNKEAFISFTEALKFRRNNWQMWENYSKVAVNIGNFQQALEATVMVLNLTNNKRVDAELLEAIMIEIESRISKQNPSHAASGDPNCSIPNHLSASVGNSTDEPKDQDHTLSWSRETKHLVELLGKGLQQCIRSGIGEDIWGLYARWHKIKGDLTMCSEALLKQVRSYQGADLWNNQDRFEKFARASLQLCKAYMDISLSTGSRRELNAAEMHLRNTVKQAVNFVELEEFKALQYCLEEVRKRLHATSVPSVENP</sequence>
<dbReference type="PROSITE" id="PS50293">
    <property type="entry name" value="TPR_REGION"/>
    <property type="match status" value="1"/>
</dbReference>
<accession>A0A2G5DZM2</accession>
<proteinExistence type="predicted"/>
<feature type="compositionally biased region" description="Polar residues" evidence="4">
    <location>
        <begin position="677"/>
        <end position="690"/>
    </location>
</feature>
<keyword evidence="6" id="KW-1185">Reference proteome</keyword>
<dbReference type="SMART" id="SM00028">
    <property type="entry name" value="TPR"/>
    <property type="match status" value="3"/>
</dbReference>
<dbReference type="InterPro" id="IPR011990">
    <property type="entry name" value="TPR-like_helical_dom_sf"/>
</dbReference>
<gene>
    <name evidence="5" type="ORF">AQUCO_01300087v1</name>
</gene>
<dbReference type="PANTHER" id="PTHR16193:SF0">
    <property type="entry name" value="TETRATRICOPEPTIDE REPEAT PROTEIN 27"/>
    <property type="match status" value="1"/>
</dbReference>
<dbReference type="SUPFAM" id="SSF48452">
    <property type="entry name" value="TPR-like"/>
    <property type="match status" value="2"/>
</dbReference>
<dbReference type="Proteomes" id="UP000230069">
    <property type="component" value="Unassembled WGS sequence"/>
</dbReference>
<feature type="repeat" description="TPR" evidence="3">
    <location>
        <begin position="542"/>
        <end position="575"/>
    </location>
</feature>